<keyword evidence="3" id="KW-1185">Reference proteome</keyword>
<reference evidence="2" key="1">
    <citation type="submission" date="2017-08" db="EMBL/GenBank/DDBJ databases">
        <authorList>
            <person name="Cuomo C."/>
            <person name="Billmyre B."/>
            <person name="Heitman J."/>
        </authorList>
    </citation>
    <scope>NUCLEOTIDE SEQUENCE</scope>
    <source>
        <strain evidence="2">CBS 12478</strain>
    </source>
</reference>
<gene>
    <name evidence="2" type="ORF">CI109_106648</name>
</gene>
<dbReference type="EMBL" id="CP144062">
    <property type="protein sequence ID" value="WWD22159.1"/>
    <property type="molecule type" value="Genomic_DNA"/>
</dbReference>
<protein>
    <submittedName>
        <fullName evidence="2">Uncharacterized protein</fullName>
    </submittedName>
</protein>
<dbReference type="AlphaFoldDB" id="A0AAJ8LQP3"/>
<keyword evidence="1" id="KW-0472">Membrane</keyword>
<dbReference type="RefSeq" id="XP_065823952.1">
    <property type="nucleotide sequence ID" value="XM_065967880.1"/>
</dbReference>
<feature type="transmembrane region" description="Helical" evidence="1">
    <location>
        <begin position="12"/>
        <end position="32"/>
    </location>
</feature>
<organism evidence="2 3">
    <name type="scientific">Kwoniella shandongensis</name>
    <dbReference type="NCBI Taxonomy" id="1734106"/>
    <lineage>
        <taxon>Eukaryota</taxon>
        <taxon>Fungi</taxon>
        <taxon>Dikarya</taxon>
        <taxon>Basidiomycota</taxon>
        <taxon>Agaricomycotina</taxon>
        <taxon>Tremellomycetes</taxon>
        <taxon>Tremellales</taxon>
        <taxon>Cryptococcaceae</taxon>
        <taxon>Kwoniella</taxon>
    </lineage>
</organism>
<evidence type="ECO:0000256" key="1">
    <source>
        <dbReference type="SAM" id="Phobius"/>
    </source>
</evidence>
<sequence length="88" mass="9345">MSPHTIIDPYNLTISLLITLAWQLVGFAIAWTLQFDKITDFTGGSNFFILALITLLTGNSELQSLSPVSTAFAEGGGGRPAGALQNDC</sequence>
<evidence type="ECO:0000313" key="3">
    <source>
        <dbReference type="Proteomes" id="UP000322225"/>
    </source>
</evidence>
<keyword evidence="1" id="KW-0812">Transmembrane</keyword>
<accession>A0AAJ8LQP3</accession>
<dbReference type="GeneID" id="90830030"/>
<evidence type="ECO:0000313" key="2">
    <source>
        <dbReference type="EMBL" id="WWD22159.1"/>
    </source>
</evidence>
<keyword evidence="1" id="KW-1133">Transmembrane helix</keyword>
<dbReference type="Proteomes" id="UP000322225">
    <property type="component" value="Chromosome 12"/>
</dbReference>
<proteinExistence type="predicted"/>
<name>A0AAJ8LQP3_9TREE</name>
<dbReference type="KEGG" id="ksn:90830030"/>
<reference evidence="2" key="2">
    <citation type="submission" date="2024-01" db="EMBL/GenBank/DDBJ databases">
        <title>Comparative genomics of Cryptococcus and Kwoniella reveals pathogenesis evolution and contrasting modes of karyotype evolution via chromosome fusion or intercentromeric recombination.</title>
        <authorList>
            <person name="Coelho M.A."/>
            <person name="David-Palma M."/>
            <person name="Shea T."/>
            <person name="Bowers K."/>
            <person name="McGinley-Smith S."/>
            <person name="Mohammad A.W."/>
            <person name="Gnirke A."/>
            <person name="Yurkov A.M."/>
            <person name="Nowrousian M."/>
            <person name="Sun S."/>
            <person name="Cuomo C.A."/>
            <person name="Heitman J."/>
        </authorList>
    </citation>
    <scope>NUCLEOTIDE SEQUENCE</scope>
    <source>
        <strain evidence="2">CBS 12478</strain>
    </source>
</reference>